<accession>A0ABW5QY47</accession>
<evidence type="ECO:0000313" key="3">
    <source>
        <dbReference type="Proteomes" id="UP001597493"/>
    </source>
</evidence>
<feature type="domain" description="Aminoglycoside phosphotransferase" evidence="1">
    <location>
        <begin position="28"/>
        <end position="237"/>
    </location>
</feature>
<dbReference type="EMBL" id="JBHUMY010000013">
    <property type="protein sequence ID" value="MFD2661322.1"/>
    <property type="molecule type" value="Genomic_DNA"/>
</dbReference>
<dbReference type="RefSeq" id="WP_379274024.1">
    <property type="nucleotide sequence ID" value="NZ_JBHUGT010000052.1"/>
</dbReference>
<dbReference type="Proteomes" id="UP001597493">
    <property type="component" value="Unassembled WGS sequence"/>
</dbReference>
<evidence type="ECO:0000259" key="1">
    <source>
        <dbReference type="Pfam" id="PF01636"/>
    </source>
</evidence>
<proteinExistence type="predicted"/>
<reference evidence="3" key="1">
    <citation type="journal article" date="2019" name="Int. J. Syst. Evol. Microbiol.">
        <title>The Global Catalogue of Microorganisms (GCM) 10K type strain sequencing project: providing services to taxonomists for standard genome sequencing and annotation.</title>
        <authorList>
            <consortium name="The Broad Institute Genomics Platform"/>
            <consortium name="The Broad Institute Genome Sequencing Center for Infectious Disease"/>
            <person name="Wu L."/>
            <person name="Ma J."/>
        </authorList>
    </citation>
    <scope>NUCLEOTIDE SEQUENCE [LARGE SCALE GENOMIC DNA]</scope>
    <source>
        <strain evidence="3">TISTR 1827</strain>
    </source>
</reference>
<dbReference type="SUPFAM" id="SSF56112">
    <property type="entry name" value="Protein kinase-like (PK-like)"/>
    <property type="match status" value="1"/>
</dbReference>
<dbReference type="Gene3D" id="3.30.200.20">
    <property type="entry name" value="Phosphorylase Kinase, domain 1"/>
    <property type="match status" value="1"/>
</dbReference>
<dbReference type="InterPro" id="IPR002575">
    <property type="entry name" value="Aminoglycoside_PTrfase"/>
</dbReference>
<evidence type="ECO:0000313" key="2">
    <source>
        <dbReference type="EMBL" id="MFD2661322.1"/>
    </source>
</evidence>
<comment type="caution">
    <text evidence="2">The sequence shown here is derived from an EMBL/GenBank/DDBJ whole genome shotgun (WGS) entry which is preliminary data.</text>
</comment>
<sequence>MLERMPEAAEIAAHMKRIFGRSVAEAAVLDKGWLNVKWRMETEQGPVFVKYYHPDRYKLHARPERRSDIERTLRLQHELNIGGVPCPNVHAANGRFLQETPSGLFYTVQDWIEGQPAQAGCLNTAQMHSLGLATGRMHKRLRAVPPLGAPVWRPDKARYVEEWEGNWNKARQADDGIAAEWLERSRRLVEAIDFGLFDSFRPAWLHWDLWVDNLLLNDEGVAGILDFDEAPPGMPARAMLMLYLVESIWWLRTEIRAEMGLKDLLRRFVEELHWIEDNRDTLAEQLPR</sequence>
<protein>
    <submittedName>
        <fullName evidence="2">Phosphotransferase enzyme family protein</fullName>
    </submittedName>
</protein>
<organism evidence="2 3">
    <name type="scientific">Paenibacillus thailandensis</name>
    <dbReference type="NCBI Taxonomy" id="393250"/>
    <lineage>
        <taxon>Bacteria</taxon>
        <taxon>Bacillati</taxon>
        <taxon>Bacillota</taxon>
        <taxon>Bacilli</taxon>
        <taxon>Bacillales</taxon>
        <taxon>Paenibacillaceae</taxon>
        <taxon>Paenibacillus</taxon>
    </lineage>
</organism>
<dbReference type="Pfam" id="PF01636">
    <property type="entry name" value="APH"/>
    <property type="match status" value="1"/>
</dbReference>
<dbReference type="InterPro" id="IPR011009">
    <property type="entry name" value="Kinase-like_dom_sf"/>
</dbReference>
<keyword evidence="3" id="KW-1185">Reference proteome</keyword>
<name>A0ABW5QY47_9BACL</name>
<dbReference type="Gene3D" id="3.90.1200.10">
    <property type="match status" value="1"/>
</dbReference>
<gene>
    <name evidence="2" type="ORF">ACFSW5_13795</name>
</gene>